<dbReference type="EMBL" id="JAPFFF010000069">
    <property type="protein sequence ID" value="KAK8836063.1"/>
    <property type="molecule type" value="Genomic_DNA"/>
</dbReference>
<accession>A0ABR2GQ47</accession>
<sequence length="234" mass="27612">MFCVFLQTIPPDEYQTIDINHNDMIFTFSKDLSLKNSEFILDLIQKQPERQIIINFDFEYDEFQLISDLFNYKRIFITKYNIDFLEFAANYLKIPILIKKTTKFRNHYQDFMNNQILQDISKIQKQFFSICDSNNANSDSDDDYLDESTGPEEFQDDKNPNSNNQINLIKTDDVEVYQEKSKESEQEAEDNSKASKEKIQYNIEYSSTVAHIIYSACLSNPFLNFCQFTIAAVR</sequence>
<evidence type="ECO:0008006" key="4">
    <source>
        <dbReference type="Google" id="ProtNLM"/>
    </source>
</evidence>
<comment type="caution">
    <text evidence="2">The sequence shown here is derived from an EMBL/GenBank/DDBJ whole genome shotgun (WGS) entry which is preliminary data.</text>
</comment>
<feature type="region of interest" description="Disordered" evidence="1">
    <location>
        <begin position="138"/>
        <end position="165"/>
    </location>
</feature>
<evidence type="ECO:0000313" key="2">
    <source>
        <dbReference type="EMBL" id="KAK8836063.1"/>
    </source>
</evidence>
<reference evidence="2 3" key="1">
    <citation type="submission" date="2024-04" db="EMBL/GenBank/DDBJ databases">
        <title>Tritrichomonas musculus Genome.</title>
        <authorList>
            <person name="Alves-Ferreira E."/>
            <person name="Grigg M."/>
            <person name="Lorenzi H."/>
            <person name="Galac M."/>
        </authorList>
    </citation>
    <scope>NUCLEOTIDE SEQUENCE [LARGE SCALE GENOMIC DNA]</scope>
    <source>
        <strain evidence="2 3">EAF2021</strain>
    </source>
</reference>
<protein>
    <recommendedName>
        <fullName evidence="4">Transmembrane protein</fullName>
    </recommendedName>
</protein>
<keyword evidence="3" id="KW-1185">Reference proteome</keyword>
<name>A0ABR2GQ47_9EUKA</name>
<proteinExistence type="predicted"/>
<organism evidence="2 3">
    <name type="scientific">Tritrichomonas musculus</name>
    <dbReference type="NCBI Taxonomy" id="1915356"/>
    <lineage>
        <taxon>Eukaryota</taxon>
        <taxon>Metamonada</taxon>
        <taxon>Parabasalia</taxon>
        <taxon>Tritrichomonadida</taxon>
        <taxon>Tritrichomonadidae</taxon>
        <taxon>Tritrichomonas</taxon>
    </lineage>
</organism>
<feature type="compositionally biased region" description="Acidic residues" evidence="1">
    <location>
        <begin position="139"/>
        <end position="155"/>
    </location>
</feature>
<dbReference type="Proteomes" id="UP001470230">
    <property type="component" value="Unassembled WGS sequence"/>
</dbReference>
<gene>
    <name evidence="2" type="ORF">M9Y10_040018</name>
</gene>
<evidence type="ECO:0000256" key="1">
    <source>
        <dbReference type="SAM" id="MobiDB-lite"/>
    </source>
</evidence>
<evidence type="ECO:0000313" key="3">
    <source>
        <dbReference type="Proteomes" id="UP001470230"/>
    </source>
</evidence>